<dbReference type="GO" id="GO:0051259">
    <property type="term" value="P:protein complex oligomerization"/>
    <property type="evidence" value="ECO:0007669"/>
    <property type="project" value="InterPro"/>
</dbReference>
<dbReference type="GO" id="GO:0045892">
    <property type="term" value="P:negative regulation of DNA-templated transcription"/>
    <property type="evidence" value="ECO:0007669"/>
    <property type="project" value="InterPro"/>
</dbReference>
<dbReference type="Pfam" id="PF16452">
    <property type="entry name" value="Phage_CI_C"/>
    <property type="match status" value="1"/>
</dbReference>
<dbReference type="InterPro" id="IPR010744">
    <property type="entry name" value="Phage_CI_N"/>
</dbReference>
<dbReference type="Proteomes" id="UP000185770">
    <property type="component" value="Unassembled WGS sequence"/>
</dbReference>
<dbReference type="InterPro" id="IPR010982">
    <property type="entry name" value="Lambda_DNA-bd_dom_sf"/>
</dbReference>
<feature type="domain" description="Bacteriophage CI repressor C-terminal" evidence="2">
    <location>
        <begin position="87"/>
        <end position="185"/>
    </location>
</feature>
<comment type="caution">
    <text evidence="3">The sequence shown here is derived from an EMBL/GenBank/DDBJ whole genome shotgun (WGS) entry which is preliminary data.</text>
</comment>
<dbReference type="Pfam" id="PF07022">
    <property type="entry name" value="Phage_CI_repr"/>
    <property type="match status" value="1"/>
</dbReference>
<reference evidence="3 4" key="1">
    <citation type="submission" date="2016-09" db="EMBL/GenBank/DDBJ databases">
        <title>Serratia marcescens MSU-97 and epiphytic antimycotic-producing bacteria.</title>
        <authorList>
            <person name="Matilla M.A."/>
        </authorList>
    </citation>
    <scope>NUCLEOTIDE SEQUENCE [LARGE SCALE GENOMIC DNA]</scope>
    <source>
        <strain evidence="3 4">MSU-97</strain>
    </source>
</reference>
<sequence length="192" mass="21631">MFMNLDLDKGGRAAIERMIDAYGCGTKTALAELLGISKGTLSNRYLRDTFPADYVIQCALETGASLNWLATGEGAMFDTLQTDLIKVAKRKIINGKVYEASYIMLDKAFIPNNLIDPFLLEDDEQLYLIESSYSELNEGEWLVSINKKYSLRRINLLPKNKIVVSNKDSSFECETGDIETIGYVKSIYKNIR</sequence>
<evidence type="ECO:0000313" key="4">
    <source>
        <dbReference type="Proteomes" id="UP000185770"/>
    </source>
</evidence>
<proteinExistence type="predicted"/>
<dbReference type="Gene3D" id="2.10.109.10">
    <property type="entry name" value="Umud Fragment, subunit A"/>
    <property type="match status" value="1"/>
</dbReference>
<evidence type="ECO:0000259" key="2">
    <source>
        <dbReference type="Pfam" id="PF16452"/>
    </source>
</evidence>
<gene>
    <name evidence="3" type="ORF">BHU62_01325</name>
</gene>
<dbReference type="AlphaFoldDB" id="A0A1Q4P6H9"/>
<evidence type="ECO:0000313" key="3">
    <source>
        <dbReference type="EMBL" id="OKB68714.1"/>
    </source>
</evidence>
<dbReference type="InterPro" id="IPR032499">
    <property type="entry name" value="Phage_CI_C"/>
</dbReference>
<accession>A0A1Q4P6H9</accession>
<organism evidence="3 4">
    <name type="scientific">Serratia marcescens</name>
    <dbReference type="NCBI Taxonomy" id="615"/>
    <lineage>
        <taxon>Bacteria</taxon>
        <taxon>Pseudomonadati</taxon>
        <taxon>Pseudomonadota</taxon>
        <taxon>Gammaproteobacteria</taxon>
        <taxon>Enterobacterales</taxon>
        <taxon>Yersiniaceae</taxon>
        <taxon>Serratia</taxon>
    </lineage>
</organism>
<protein>
    <submittedName>
        <fullName evidence="3">Uncharacterized protein</fullName>
    </submittedName>
</protein>
<dbReference type="GO" id="GO:0003677">
    <property type="term" value="F:DNA binding"/>
    <property type="evidence" value="ECO:0007669"/>
    <property type="project" value="InterPro"/>
</dbReference>
<evidence type="ECO:0000259" key="1">
    <source>
        <dbReference type="Pfam" id="PF07022"/>
    </source>
</evidence>
<dbReference type="Gene3D" id="1.10.260.40">
    <property type="entry name" value="lambda repressor-like DNA-binding domains"/>
    <property type="match status" value="1"/>
</dbReference>
<feature type="domain" description="Bacteriophage CI repressor N-terminal" evidence="1">
    <location>
        <begin position="13"/>
        <end position="77"/>
    </location>
</feature>
<dbReference type="EMBL" id="MJAO01000001">
    <property type="protein sequence ID" value="OKB68714.1"/>
    <property type="molecule type" value="Genomic_DNA"/>
</dbReference>
<name>A0A1Q4P6H9_SERMA</name>